<dbReference type="InterPro" id="IPR050109">
    <property type="entry name" value="HTH-type_TetR-like_transc_reg"/>
</dbReference>
<name>A0ABS9L1S1_9MICC</name>
<dbReference type="PANTHER" id="PTHR30055">
    <property type="entry name" value="HTH-TYPE TRANSCRIPTIONAL REGULATOR RUTR"/>
    <property type="match status" value="1"/>
</dbReference>
<dbReference type="EMBL" id="JAKLTQ010000001">
    <property type="protein sequence ID" value="MCG2620606.1"/>
    <property type="molecule type" value="Genomic_DNA"/>
</dbReference>
<dbReference type="InterPro" id="IPR023772">
    <property type="entry name" value="DNA-bd_HTH_TetR-type_CS"/>
</dbReference>
<evidence type="ECO:0000256" key="3">
    <source>
        <dbReference type="ARBA" id="ARBA00023163"/>
    </source>
</evidence>
<dbReference type="PANTHER" id="PTHR30055:SF238">
    <property type="entry name" value="MYCOFACTOCIN BIOSYNTHESIS TRANSCRIPTIONAL REGULATOR MFTR-RELATED"/>
    <property type="match status" value="1"/>
</dbReference>
<dbReference type="PRINTS" id="PR00455">
    <property type="entry name" value="HTHTETR"/>
</dbReference>
<reference evidence="6" key="1">
    <citation type="submission" date="2022-01" db="EMBL/GenBank/DDBJ databases">
        <authorList>
            <person name="Jo J.-H."/>
            <person name="Im W.-T."/>
        </authorList>
    </citation>
    <scope>NUCLEOTIDE SEQUENCE</scope>
    <source>
        <strain evidence="6">I2-34</strain>
    </source>
</reference>
<dbReference type="RefSeq" id="WP_237817703.1">
    <property type="nucleotide sequence ID" value="NZ_JAKLTQ010000001.1"/>
</dbReference>
<protein>
    <submittedName>
        <fullName evidence="6">TetR/AcrR family transcriptional regulator</fullName>
    </submittedName>
</protein>
<evidence type="ECO:0000256" key="1">
    <source>
        <dbReference type="ARBA" id="ARBA00023015"/>
    </source>
</evidence>
<dbReference type="PROSITE" id="PS50977">
    <property type="entry name" value="HTH_TETR_2"/>
    <property type="match status" value="1"/>
</dbReference>
<evidence type="ECO:0000313" key="6">
    <source>
        <dbReference type="EMBL" id="MCG2620606.1"/>
    </source>
</evidence>
<evidence type="ECO:0000256" key="2">
    <source>
        <dbReference type="ARBA" id="ARBA00023125"/>
    </source>
</evidence>
<feature type="DNA-binding region" description="H-T-H motif" evidence="4">
    <location>
        <begin position="41"/>
        <end position="60"/>
    </location>
</feature>
<keyword evidence="1" id="KW-0805">Transcription regulation</keyword>
<keyword evidence="3" id="KW-0804">Transcription</keyword>
<keyword evidence="2 4" id="KW-0238">DNA-binding</keyword>
<dbReference type="Gene3D" id="1.10.357.10">
    <property type="entry name" value="Tetracycline Repressor, domain 2"/>
    <property type="match status" value="1"/>
</dbReference>
<feature type="domain" description="HTH tetR-type" evidence="5">
    <location>
        <begin position="18"/>
        <end position="78"/>
    </location>
</feature>
<sequence>MENSAKTAAGGLRGRKRAATRLAITEAARLLTARRGVNGFTVEEVCERAGISRRTFFNYFPTKEDAILGNAADQLPEELARAFADGATGAAAEGGTGALSADLWEDFIELAVGMMDRMALTRSEIMALRQAVMAEPRLLEKTIHGSADIKKVFRDLLARRESLPPEDPRILMAVAVMEAVGKRAGETFFAPENTRSYREILTAAVADLRTVVLPHPLQPREDRS</sequence>
<keyword evidence="7" id="KW-1185">Reference proteome</keyword>
<dbReference type="PROSITE" id="PS01081">
    <property type="entry name" value="HTH_TETR_1"/>
    <property type="match status" value="1"/>
</dbReference>
<comment type="caution">
    <text evidence="6">The sequence shown here is derived from an EMBL/GenBank/DDBJ whole genome shotgun (WGS) entry which is preliminary data.</text>
</comment>
<dbReference type="Pfam" id="PF00440">
    <property type="entry name" value="TetR_N"/>
    <property type="match status" value="1"/>
</dbReference>
<dbReference type="SUPFAM" id="SSF46689">
    <property type="entry name" value="Homeodomain-like"/>
    <property type="match status" value="1"/>
</dbReference>
<proteinExistence type="predicted"/>
<organism evidence="6 7">
    <name type="scientific">Arthrobacter hankyongi</name>
    <dbReference type="NCBI Taxonomy" id="2904801"/>
    <lineage>
        <taxon>Bacteria</taxon>
        <taxon>Bacillati</taxon>
        <taxon>Actinomycetota</taxon>
        <taxon>Actinomycetes</taxon>
        <taxon>Micrococcales</taxon>
        <taxon>Micrococcaceae</taxon>
        <taxon>Arthrobacter</taxon>
    </lineage>
</organism>
<evidence type="ECO:0000313" key="7">
    <source>
        <dbReference type="Proteomes" id="UP001165368"/>
    </source>
</evidence>
<evidence type="ECO:0000259" key="5">
    <source>
        <dbReference type="PROSITE" id="PS50977"/>
    </source>
</evidence>
<accession>A0ABS9L1S1</accession>
<dbReference type="InterPro" id="IPR009057">
    <property type="entry name" value="Homeodomain-like_sf"/>
</dbReference>
<gene>
    <name evidence="6" type="ORF">LVY72_01630</name>
</gene>
<dbReference type="Proteomes" id="UP001165368">
    <property type="component" value="Unassembled WGS sequence"/>
</dbReference>
<dbReference type="InterPro" id="IPR001647">
    <property type="entry name" value="HTH_TetR"/>
</dbReference>
<evidence type="ECO:0000256" key="4">
    <source>
        <dbReference type="PROSITE-ProRule" id="PRU00335"/>
    </source>
</evidence>